<dbReference type="Proteomes" id="UP000054937">
    <property type="component" value="Unassembled WGS sequence"/>
</dbReference>
<dbReference type="AlphaFoldDB" id="A0A0V0R7C4"/>
<name>A0A0V0R7C4_PSEPJ</name>
<accession>A0A0V0R7C4</accession>
<evidence type="ECO:0000313" key="3">
    <source>
        <dbReference type="Proteomes" id="UP000054937"/>
    </source>
</evidence>
<dbReference type="InParanoid" id="A0A0V0R7C4"/>
<gene>
    <name evidence="2" type="ORF">PPERSA_00843</name>
</gene>
<evidence type="ECO:0000313" key="2">
    <source>
        <dbReference type="EMBL" id="KRX10363.1"/>
    </source>
</evidence>
<dbReference type="EMBL" id="LDAU01000029">
    <property type="protein sequence ID" value="KRX10363.1"/>
    <property type="molecule type" value="Genomic_DNA"/>
</dbReference>
<comment type="caution">
    <text evidence="2">The sequence shown here is derived from an EMBL/GenBank/DDBJ whole genome shotgun (WGS) entry which is preliminary data.</text>
</comment>
<keyword evidence="3" id="KW-1185">Reference proteome</keyword>
<sequence>MKIKTKKKRIYLMKFYKKNFATQKENIQDKTEENQTTNLNNNNNSEEKDSDNFKIPEDAEILKISPTQKNWRVDILSVFPNLNEGIEMDEIENWINELRSYEKAMQLGCVWVVKCGKSYGRYPRKLELICTKNGCTAYFNMRVQESKGNKYYLEEEQATHDQHIKFTEKEIFNRVNRIKSLKGTRVRKPKDKKNNSIKSGNLQDDQDINDDNEENTQDDPNQKSSTLLQEQQNLVSQNIQQNSQQIQQYQMTRNQKEINYDESKYDLLFKDPDVENKKVYKKRGRKPANYHLQQQEEIAQQQQLQNQDIQQPKEAIQLENEHVGGGEAGYKLIRIAVRIQKSRK</sequence>
<feature type="region of interest" description="Disordered" evidence="1">
    <location>
        <begin position="182"/>
        <end position="224"/>
    </location>
</feature>
<evidence type="ECO:0000256" key="1">
    <source>
        <dbReference type="SAM" id="MobiDB-lite"/>
    </source>
</evidence>
<organism evidence="2 3">
    <name type="scientific">Pseudocohnilembus persalinus</name>
    <name type="common">Ciliate</name>
    <dbReference type="NCBI Taxonomy" id="266149"/>
    <lineage>
        <taxon>Eukaryota</taxon>
        <taxon>Sar</taxon>
        <taxon>Alveolata</taxon>
        <taxon>Ciliophora</taxon>
        <taxon>Intramacronucleata</taxon>
        <taxon>Oligohymenophorea</taxon>
        <taxon>Scuticociliatia</taxon>
        <taxon>Philasterida</taxon>
        <taxon>Pseudocohnilembidae</taxon>
        <taxon>Pseudocohnilembus</taxon>
    </lineage>
</organism>
<feature type="compositionally biased region" description="Low complexity" evidence="1">
    <location>
        <begin position="34"/>
        <end position="44"/>
    </location>
</feature>
<reference evidence="2 3" key="1">
    <citation type="journal article" date="2015" name="Sci. Rep.">
        <title>Genome of the facultative scuticociliatosis pathogen Pseudocohnilembus persalinus provides insight into its virulence through horizontal gene transfer.</title>
        <authorList>
            <person name="Xiong J."/>
            <person name="Wang G."/>
            <person name="Cheng J."/>
            <person name="Tian M."/>
            <person name="Pan X."/>
            <person name="Warren A."/>
            <person name="Jiang C."/>
            <person name="Yuan D."/>
            <person name="Miao W."/>
        </authorList>
    </citation>
    <scope>NUCLEOTIDE SEQUENCE [LARGE SCALE GENOMIC DNA]</scope>
    <source>
        <strain evidence="2">36N120E</strain>
    </source>
</reference>
<protein>
    <submittedName>
        <fullName evidence="2">Uncharacterized protein</fullName>
    </submittedName>
</protein>
<feature type="compositionally biased region" description="Acidic residues" evidence="1">
    <location>
        <begin position="204"/>
        <end position="217"/>
    </location>
</feature>
<proteinExistence type="predicted"/>
<feature type="compositionally biased region" description="Basic residues" evidence="1">
    <location>
        <begin position="182"/>
        <end position="191"/>
    </location>
</feature>
<feature type="region of interest" description="Disordered" evidence="1">
    <location>
        <begin position="26"/>
        <end position="52"/>
    </location>
</feature>